<keyword evidence="2" id="KW-0732">Signal</keyword>
<protein>
    <submittedName>
        <fullName evidence="3">Uncharacterized protein</fullName>
    </submittedName>
</protein>
<gene>
    <name evidence="3" type="ORF">ACFO60_09320</name>
</gene>
<evidence type="ECO:0000256" key="1">
    <source>
        <dbReference type="SAM" id="MobiDB-lite"/>
    </source>
</evidence>
<accession>A0ABV9CDS5</accession>
<feature type="compositionally biased region" description="Low complexity" evidence="1">
    <location>
        <begin position="107"/>
        <end position="130"/>
    </location>
</feature>
<dbReference type="EMBL" id="JBHSFP010000004">
    <property type="protein sequence ID" value="MFC4530962.1"/>
    <property type="molecule type" value="Genomic_DNA"/>
</dbReference>
<name>A0ABV9CDS5_9ACTN</name>
<dbReference type="RefSeq" id="WP_380839150.1">
    <property type="nucleotide sequence ID" value="NZ_JBHSFP010000004.1"/>
</dbReference>
<organism evidence="3 4">
    <name type="scientific">Sphaerisporangium dianthi</name>
    <dbReference type="NCBI Taxonomy" id="1436120"/>
    <lineage>
        <taxon>Bacteria</taxon>
        <taxon>Bacillati</taxon>
        <taxon>Actinomycetota</taxon>
        <taxon>Actinomycetes</taxon>
        <taxon>Streptosporangiales</taxon>
        <taxon>Streptosporangiaceae</taxon>
        <taxon>Sphaerisporangium</taxon>
    </lineage>
</organism>
<feature type="chain" id="PRO_5047224988" evidence="2">
    <location>
        <begin position="27"/>
        <end position="130"/>
    </location>
</feature>
<keyword evidence="4" id="KW-1185">Reference proteome</keyword>
<feature type="signal peptide" evidence="2">
    <location>
        <begin position="1"/>
        <end position="26"/>
    </location>
</feature>
<reference evidence="4" key="1">
    <citation type="journal article" date="2019" name="Int. J. Syst. Evol. Microbiol.">
        <title>The Global Catalogue of Microorganisms (GCM) 10K type strain sequencing project: providing services to taxonomists for standard genome sequencing and annotation.</title>
        <authorList>
            <consortium name="The Broad Institute Genomics Platform"/>
            <consortium name="The Broad Institute Genome Sequencing Center for Infectious Disease"/>
            <person name="Wu L."/>
            <person name="Ma J."/>
        </authorList>
    </citation>
    <scope>NUCLEOTIDE SEQUENCE [LARGE SCALE GENOMIC DNA]</scope>
    <source>
        <strain evidence="4">CGMCC 4.7132</strain>
    </source>
</reference>
<comment type="caution">
    <text evidence="3">The sequence shown here is derived from an EMBL/GenBank/DDBJ whole genome shotgun (WGS) entry which is preliminary data.</text>
</comment>
<sequence>MPNAKKFVSTLTVCAALTGGMLGLGAATTTSANAAAGITMGGGGGDRDWSRPRNRNWNRNWARNWNRTFARSWARNWARHLNRSHSRSHSVNRQAQSINIRLIFPNSTGTPVSATATSSPTTSSSVPNIP</sequence>
<dbReference type="Proteomes" id="UP001596004">
    <property type="component" value="Unassembled WGS sequence"/>
</dbReference>
<evidence type="ECO:0000313" key="4">
    <source>
        <dbReference type="Proteomes" id="UP001596004"/>
    </source>
</evidence>
<evidence type="ECO:0000256" key="2">
    <source>
        <dbReference type="SAM" id="SignalP"/>
    </source>
</evidence>
<proteinExistence type="predicted"/>
<evidence type="ECO:0000313" key="3">
    <source>
        <dbReference type="EMBL" id="MFC4530962.1"/>
    </source>
</evidence>
<feature type="region of interest" description="Disordered" evidence="1">
    <location>
        <begin position="103"/>
        <end position="130"/>
    </location>
</feature>